<feature type="region of interest" description="Disordered" evidence="2">
    <location>
        <begin position="271"/>
        <end position="340"/>
    </location>
</feature>
<dbReference type="Proteomes" id="UP000757232">
    <property type="component" value="Unassembled WGS sequence"/>
</dbReference>
<accession>A0A9Q5NCA5</accession>
<comment type="caution">
    <text evidence="4">The sequence shown here is derived from an EMBL/GenBank/DDBJ whole genome shotgun (WGS) entry which is preliminary data.</text>
</comment>
<protein>
    <recommendedName>
        <fullName evidence="3">C2H2-type domain-containing protein</fullName>
    </recommendedName>
</protein>
<feature type="compositionally biased region" description="Low complexity" evidence="2">
    <location>
        <begin position="297"/>
        <end position="313"/>
    </location>
</feature>
<evidence type="ECO:0000313" key="4">
    <source>
        <dbReference type="EMBL" id="OCB88354.1"/>
    </source>
</evidence>
<feature type="compositionally biased region" description="Low complexity" evidence="2">
    <location>
        <begin position="453"/>
        <end position="471"/>
    </location>
</feature>
<dbReference type="PROSITE" id="PS50157">
    <property type="entry name" value="ZINC_FINGER_C2H2_2"/>
    <property type="match status" value="1"/>
</dbReference>
<feature type="region of interest" description="Disordered" evidence="2">
    <location>
        <begin position="16"/>
        <end position="73"/>
    </location>
</feature>
<organism evidence="4 5">
    <name type="scientific">Sanghuangporus baumii</name>
    <name type="common">Phellinus baumii</name>
    <dbReference type="NCBI Taxonomy" id="108892"/>
    <lineage>
        <taxon>Eukaryota</taxon>
        <taxon>Fungi</taxon>
        <taxon>Dikarya</taxon>
        <taxon>Basidiomycota</taxon>
        <taxon>Agaricomycotina</taxon>
        <taxon>Agaricomycetes</taxon>
        <taxon>Hymenochaetales</taxon>
        <taxon>Hymenochaetaceae</taxon>
        <taxon>Sanghuangporus</taxon>
    </lineage>
</organism>
<feature type="compositionally biased region" description="Basic residues" evidence="2">
    <location>
        <begin position="42"/>
        <end position="52"/>
    </location>
</feature>
<sequence length="550" mass="58112">MSGLSALFSLSDAAATVPPMPVSNSEPTKTTKDLKDLASGKHGSHALKHRRLSSTGQTRRRMSDARDAVSRPAPANLSAASALASLSSLSLTPSGISSVNSSGHNLHSHPQTRGRSQANINHQATFAPSSAGSNGIGRLASSVPETSYAQDMASSVADDIEVDVEDFDDGASVADSVATRATDKKAGKGVKVKKRGTIFQCESCSKVYRHPSCLVKHRWEHTPQWREASKFMLSKHQQVQVLEAAAILYTGSSLPDDKSYWPSYVSNGVVPPPSADNVSGMDSLTSSSGARSTNKISSSLPGVHHPVSSSVPVRAQAPQLDRARSGSVTSTASGGPRMRDFTVPSGITQIRPGLLAHPTAPVVPTGRLGGTVSTYADEELDINGDKEQADARAPIQVISPSKPQPMSVPQGNAAGNRGNFVEYRENGSVLSVSGFSVESGSVSASLAHSGGWSLPRSSMRSSSVARSYSGSRSDDEEDALHSARGGSEDEIDVDVDVADMHRDRFDGETSYGSYSGAGFGFTHRKTEPVIKEEADDNWEEMEMEVSSVRF</sequence>
<dbReference type="EMBL" id="LNZH02000180">
    <property type="protein sequence ID" value="OCB88354.1"/>
    <property type="molecule type" value="Genomic_DNA"/>
</dbReference>
<evidence type="ECO:0000313" key="5">
    <source>
        <dbReference type="Proteomes" id="UP000757232"/>
    </source>
</evidence>
<dbReference type="InterPro" id="IPR013087">
    <property type="entry name" value="Znf_C2H2_type"/>
</dbReference>
<proteinExistence type="predicted"/>
<evidence type="ECO:0000256" key="1">
    <source>
        <dbReference type="PROSITE-ProRule" id="PRU00042"/>
    </source>
</evidence>
<feature type="region of interest" description="Disordered" evidence="2">
    <location>
        <begin position="96"/>
        <end position="115"/>
    </location>
</feature>
<dbReference type="OrthoDB" id="2152896at2759"/>
<keyword evidence="1" id="KW-0863">Zinc-finger</keyword>
<keyword evidence="1" id="KW-0862">Zinc</keyword>
<name>A0A9Q5NCA5_SANBA</name>
<dbReference type="AlphaFoldDB" id="A0A9Q5NCA5"/>
<gene>
    <name evidence="4" type="ORF">A7U60_g4556</name>
</gene>
<dbReference type="PROSITE" id="PS00028">
    <property type="entry name" value="ZINC_FINGER_C2H2_1"/>
    <property type="match status" value="1"/>
</dbReference>
<evidence type="ECO:0000256" key="2">
    <source>
        <dbReference type="SAM" id="MobiDB-lite"/>
    </source>
</evidence>
<feature type="region of interest" description="Disordered" evidence="2">
    <location>
        <begin position="446"/>
        <end position="494"/>
    </location>
</feature>
<feature type="compositionally biased region" description="Basic and acidic residues" evidence="2">
    <location>
        <begin position="29"/>
        <end position="39"/>
    </location>
</feature>
<feature type="compositionally biased region" description="Polar residues" evidence="2">
    <location>
        <begin position="276"/>
        <end position="296"/>
    </location>
</feature>
<evidence type="ECO:0000259" key="3">
    <source>
        <dbReference type="PROSITE" id="PS50157"/>
    </source>
</evidence>
<feature type="domain" description="C2H2-type" evidence="3">
    <location>
        <begin position="199"/>
        <end position="226"/>
    </location>
</feature>
<keyword evidence="1" id="KW-0479">Metal-binding</keyword>
<keyword evidence="5" id="KW-1185">Reference proteome</keyword>
<dbReference type="GO" id="GO:0008270">
    <property type="term" value="F:zinc ion binding"/>
    <property type="evidence" value="ECO:0007669"/>
    <property type="project" value="UniProtKB-KW"/>
</dbReference>
<reference evidence="4" key="1">
    <citation type="submission" date="2016-06" db="EMBL/GenBank/DDBJ databases">
        <title>Draft Genome sequence of the fungus Inonotus baumii.</title>
        <authorList>
            <person name="Zhu H."/>
            <person name="Lin W."/>
        </authorList>
    </citation>
    <scope>NUCLEOTIDE SEQUENCE</scope>
    <source>
        <strain evidence="4">821</strain>
    </source>
</reference>